<protein>
    <submittedName>
        <fullName evidence="6">Uncharacterized protein</fullName>
    </submittedName>
</protein>
<dbReference type="InterPro" id="IPR032474">
    <property type="entry name" value="Argonaute_N"/>
</dbReference>
<evidence type="ECO:0000256" key="2">
    <source>
        <dbReference type="ARBA" id="ARBA00023158"/>
    </source>
</evidence>
<dbReference type="InterPro" id="IPR036085">
    <property type="entry name" value="PAZ_dom_sf"/>
</dbReference>
<dbReference type="SMART" id="SM00950">
    <property type="entry name" value="Piwi"/>
    <property type="match status" value="1"/>
</dbReference>
<dbReference type="OrthoDB" id="10252740at2759"/>
<evidence type="ECO:0000259" key="4">
    <source>
        <dbReference type="PROSITE" id="PS50821"/>
    </source>
</evidence>
<feature type="compositionally biased region" description="Gly residues" evidence="3">
    <location>
        <begin position="18"/>
        <end position="28"/>
    </location>
</feature>
<dbReference type="Proteomes" id="UP000604825">
    <property type="component" value="Unassembled WGS sequence"/>
</dbReference>
<evidence type="ECO:0000259" key="5">
    <source>
        <dbReference type="PROSITE" id="PS50822"/>
    </source>
</evidence>
<evidence type="ECO:0000256" key="1">
    <source>
        <dbReference type="ARBA" id="ARBA00008201"/>
    </source>
</evidence>
<dbReference type="Pfam" id="PF02171">
    <property type="entry name" value="Piwi"/>
    <property type="match status" value="1"/>
</dbReference>
<dbReference type="InterPro" id="IPR032473">
    <property type="entry name" value="Argonaute_Mid_dom"/>
</dbReference>
<evidence type="ECO:0000313" key="7">
    <source>
        <dbReference type="Proteomes" id="UP000604825"/>
    </source>
</evidence>
<dbReference type="PANTHER" id="PTHR22891">
    <property type="entry name" value="EUKARYOTIC TRANSLATION INITIATION FACTOR 2C"/>
    <property type="match status" value="1"/>
</dbReference>
<dbReference type="PROSITE" id="PS50821">
    <property type="entry name" value="PAZ"/>
    <property type="match status" value="1"/>
</dbReference>
<dbReference type="InterPro" id="IPR032472">
    <property type="entry name" value="ArgoL2"/>
</dbReference>
<dbReference type="EMBL" id="CAJGYO010000002">
    <property type="protein sequence ID" value="CAD6214034.1"/>
    <property type="molecule type" value="Genomic_DNA"/>
</dbReference>
<dbReference type="Gene3D" id="3.30.420.10">
    <property type="entry name" value="Ribonuclease H-like superfamily/Ribonuclease H"/>
    <property type="match status" value="1"/>
</dbReference>
<dbReference type="SMART" id="SM00949">
    <property type="entry name" value="PAZ"/>
    <property type="match status" value="1"/>
</dbReference>
<dbReference type="InterPro" id="IPR003100">
    <property type="entry name" value="PAZ_dom"/>
</dbReference>
<keyword evidence="2" id="KW-0943">RNA-mediated gene silencing</keyword>
<dbReference type="GO" id="GO:0003723">
    <property type="term" value="F:RNA binding"/>
    <property type="evidence" value="ECO:0007669"/>
    <property type="project" value="InterPro"/>
</dbReference>
<comment type="similarity">
    <text evidence="1">Belongs to the argonaute family. Ago subfamily.</text>
</comment>
<dbReference type="Pfam" id="PF08699">
    <property type="entry name" value="ArgoL1"/>
    <property type="match status" value="1"/>
</dbReference>
<name>A0A811N1J9_9POAL</name>
<feature type="compositionally biased region" description="Low complexity" evidence="3">
    <location>
        <begin position="102"/>
        <end position="120"/>
    </location>
</feature>
<gene>
    <name evidence="6" type="ORF">NCGR_LOCUS9505</name>
</gene>
<accession>A0A811N1J9</accession>
<dbReference type="FunFam" id="3.30.420.10:FF:000013">
    <property type="entry name" value="protein argonaute 10-like"/>
    <property type="match status" value="1"/>
</dbReference>
<dbReference type="InterPro" id="IPR036397">
    <property type="entry name" value="RNaseH_sf"/>
</dbReference>
<dbReference type="Pfam" id="PF16488">
    <property type="entry name" value="ArgoL2"/>
    <property type="match status" value="1"/>
</dbReference>
<evidence type="ECO:0000313" key="6">
    <source>
        <dbReference type="EMBL" id="CAD6214034.1"/>
    </source>
</evidence>
<dbReference type="PROSITE" id="PS50822">
    <property type="entry name" value="PIWI"/>
    <property type="match status" value="1"/>
</dbReference>
<dbReference type="InterPro" id="IPR012337">
    <property type="entry name" value="RNaseH-like_sf"/>
</dbReference>
<comment type="caution">
    <text evidence="6">The sequence shown here is derived from an EMBL/GenBank/DDBJ whole genome shotgun (WGS) entry which is preliminary data.</text>
</comment>
<proteinExistence type="inferred from homology"/>
<feature type="compositionally biased region" description="Gly residues" evidence="3">
    <location>
        <begin position="35"/>
        <end position="71"/>
    </location>
</feature>
<feature type="domain" description="Piwi" evidence="5">
    <location>
        <begin position="673"/>
        <end position="996"/>
    </location>
</feature>
<dbReference type="SUPFAM" id="SSF101690">
    <property type="entry name" value="PAZ domain"/>
    <property type="match status" value="1"/>
</dbReference>
<dbReference type="InterPro" id="IPR045246">
    <property type="entry name" value="Piwi_ago-like"/>
</dbReference>
<dbReference type="SUPFAM" id="SSF53098">
    <property type="entry name" value="Ribonuclease H-like"/>
    <property type="match status" value="1"/>
</dbReference>
<dbReference type="FunFam" id="3.40.50.2300:FF:000110">
    <property type="entry name" value="Argonaute 10"/>
    <property type="match status" value="1"/>
</dbReference>
<dbReference type="Gene3D" id="3.40.50.2300">
    <property type="match status" value="1"/>
</dbReference>
<dbReference type="Pfam" id="PF16486">
    <property type="entry name" value="ArgoN"/>
    <property type="match status" value="1"/>
</dbReference>
<feature type="region of interest" description="Disordered" evidence="3">
    <location>
        <begin position="171"/>
        <end position="190"/>
    </location>
</feature>
<organism evidence="6 7">
    <name type="scientific">Miscanthus lutarioriparius</name>
    <dbReference type="NCBI Taxonomy" id="422564"/>
    <lineage>
        <taxon>Eukaryota</taxon>
        <taxon>Viridiplantae</taxon>
        <taxon>Streptophyta</taxon>
        <taxon>Embryophyta</taxon>
        <taxon>Tracheophyta</taxon>
        <taxon>Spermatophyta</taxon>
        <taxon>Magnoliopsida</taxon>
        <taxon>Liliopsida</taxon>
        <taxon>Poales</taxon>
        <taxon>Poaceae</taxon>
        <taxon>PACMAD clade</taxon>
        <taxon>Panicoideae</taxon>
        <taxon>Andropogonodae</taxon>
        <taxon>Andropogoneae</taxon>
        <taxon>Saccharinae</taxon>
        <taxon>Miscanthus</taxon>
    </lineage>
</organism>
<dbReference type="GO" id="GO:0031047">
    <property type="term" value="P:regulatory ncRNA-mediated gene silencing"/>
    <property type="evidence" value="ECO:0007669"/>
    <property type="project" value="UniProtKB-KW"/>
</dbReference>
<dbReference type="Pfam" id="PF16487">
    <property type="entry name" value="ArgoMid"/>
    <property type="match status" value="1"/>
</dbReference>
<dbReference type="CDD" id="cd04657">
    <property type="entry name" value="Piwi_ago-like"/>
    <property type="match status" value="1"/>
</dbReference>
<reference evidence="6" key="1">
    <citation type="submission" date="2020-10" db="EMBL/GenBank/DDBJ databases">
        <authorList>
            <person name="Han B."/>
            <person name="Lu T."/>
            <person name="Zhao Q."/>
            <person name="Huang X."/>
            <person name="Zhao Y."/>
        </authorList>
    </citation>
    <scope>NUCLEOTIDE SEQUENCE</scope>
</reference>
<dbReference type="AlphaFoldDB" id="A0A811N1J9"/>
<dbReference type="Pfam" id="PF02170">
    <property type="entry name" value="PAZ"/>
    <property type="match status" value="1"/>
</dbReference>
<sequence>MSTRDGGGGRRGGHEAAGRGGGSRGWGRGAAEFGGRAGGGGGRGGGGGGQARGRGGAEPGGRGGAARGGRGGGERGGHQFFHGTHQPVGGGRGGGGHHHHGVPAQGAQGQPRWQVAATPPASRPPPAEVEALSGEVERKAVVAAAEAREGPSGTAHEPAAAPARVEGELGTSLGAADQGGSQGRLPPASSKALVFPARPGYGTLGRRCRVRANHFLVQVADKEIYHYDIVISPESESRKRNRWIVNELVKLHKQYLDGRLPVYDGRKGLFTAGPLPFKAKEFVLKLTNPERANQGEKEYRVTIKDAAKLDLYSLRQFLAGRQRELPQDTIQALDIAMRERPNEKYVSISRSFFSQTFGHGVDIGSGVECWRGYFSNCILQGSTGFGFCIEYSIYVTPQRRLSDQDRIKLKKVLKGVRVVATHRRDIAIRYKITGITSLPLSDLTFDQDETRVSVAQYFKHQYNYCLKHIHWPCLQAGSDSRPTYLPMEVCNILEGQRYSRKLNERQVTSILKMACERPTQREGSILEVVNRNNYGNDHCAKEFGIKVTNELALVDARVLPAPTLKYHDSGREKVCSPSIGQWNMNNKRLIDGVSIKYWACVTFASRLHPNDVRMFCNNLVGACNDIGMQINGRPCVDVGQARPDNLEAALRNTHRQSAQMLAQQGVTRPQLDLLIVVLPDANASFFYGRIKRLCETELGVITQCCLPKNVHKGGRQYLQNLALKINVKVGGRNTVLEDALNRRIHLLTDLPTIIFGADVTHPAPGEDASPSIAAVVASMDWPEVSKYRCLVSSQGHREEIITDLFTQVKDPQKGLVHGGMIRELLVSFYKANGGRKPSRIIFYRDGVSEGQFSQVLLYEVDAIRKACASLEEGYLPPVTFIVVQKRHHTRLFPEDHRAHGQTDRSGNILPGTVVDTKICHPSEFDFYLCSHSGIQGTSRPTHYHVLFDENNFTADALQTLTYKLCYTYVRCTRSVSIVPPAYYAHLAAFRARHYLDDGLSDQGLSSVASSRQQDHTAPVKQLPKVMESVKQFMFYC</sequence>
<dbReference type="Gene3D" id="2.170.260.10">
    <property type="entry name" value="paz domain"/>
    <property type="match status" value="1"/>
</dbReference>
<dbReference type="InterPro" id="IPR014811">
    <property type="entry name" value="ArgoL1"/>
</dbReference>
<dbReference type="InterPro" id="IPR003165">
    <property type="entry name" value="Piwi"/>
</dbReference>
<dbReference type="CDD" id="cd02846">
    <property type="entry name" value="PAZ_argonaute_like"/>
    <property type="match status" value="1"/>
</dbReference>
<evidence type="ECO:0000256" key="3">
    <source>
        <dbReference type="SAM" id="MobiDB-lite"/>
    </source>
</evidence>
<feature type="compositionally biased region" description="Gly residues" evidence="3">
    <location>
        <begin position="1"/>
        <end position="10"/>
    </location>
</feature>
<feature type="domain" description="PAZ" evidence="4">
    <location>
        <begin position="387"/>
        <end position="494"/>
    </location>
</feature>
<keyword evidence="7" id="KW-1185">Reference proteome</keyword>
<feature type="region of interest" description="Disordered" evidence="3">
    <location>
        <begin position="1"/>
        <end position="164"/>
    </location>
</feature>